<dbReference type="NCBIfam" id="NF004470">
    <property type="entry name" value="PRK05802.1"/>
    <property type="match status" value="1"/>
</dbReference>
<dbReference type="SUPFAM" id="SSF52343">
    <property type="entry name" value="Ferredoxin reductase-like, C-terminal NADP-linked domain"/>
    <property type="match status" value="1"/>
</dbReference>
<dbReference type="AlphaFoldDB" id="A0A0L6ZDP9"/>
<dbReference type="InterPro" id="IPR050353">
    <property type="entry name" value="PyrK_electron_transfer"/>
</dbReference>
<organism evidence="1 2">
    <name type="scientific">Clostridium homopropionicum DSM 5847</name>
    <dbReference type="NCBI Taxonomy" id="1121318"/>
    <lineage>
        <taxon>Bacteria</taxon>
        <taxon>Bacillati</taxon>
        <taxon>Bacillota</taxon>
        <taxon>Clostridia</taxon>
        <taxon>Eubacteriales</taxon>
        <taxon>Clostridiaceae</taxon>
        <taxon>Clostridium</taxon>
    </lineage>
</organism>
<name>A0A0L6ZDP9_9CLOT</name>
<dbReference type="PANTHER" id="PTHR43513:SF3">
    <property type="entry name" value="DIHYDROOROTATE DEHYDROGENASE B (NAD(+)), ELECTRON TRANSFER SUBUNIT-RELATED"/>
    <property type="match status" value="1"/>
</dbReference>
<dbReference type="PANTHER" id="PTHR43513">
    <property type="entry name" value="DIHYDROOROTATE DEHYDROGENASE B (NAD(+)), ELECTRON TRANSFER SUBUNIT"/>
    <property type="match status" value="1"/>
</dbReference>
<dbReference type="PATRIC" id="fig|1121318.3.peg.509"/>
<keyword evidence="2" id="KW-1185">Reference proteome</keyword>
<proteinExistence type="predicted"/>
<dbReference type="PROSITE" id="PS00197">
    <property type="entry name" value="2FE2S_FER_1"/>
    <property type="match status" value="1"/>
</dbReference>
<protein>
    <submittedName>
        <fullName evidence="1">Dihydroorotate dehydrogenase B (NAD(+)), electron transfer subunit</fullName>
    </submittedName>
</protein>
<dbReference type="Gene3D" id="2.40.30.10">
    <property type="entry name" value="Translation factors"/>
    <property type="match status" value="1"/>
</dbReference>
<dbReference type="InterPro" id="IPR017938">
    <property type="entry name" value="Riboflavin_synthase-like_b-brl"/>
</dbReference>
<dbReference type="Proteomes" id="UP000037043">
    <property type="component" value="Unassembled WGS sequence"/>
</dbReference>
<sequence>MKYEIVDCIDAGTEYCPCHLAETGDCILCSELCNKTFCDCINWKGTCIYQEFIWNGNKAKEDRKSYLCKIVNKTLIDDKLLIISIEASQDLIQPLVHPGSYVFLRNPNFKEYFDAPISIMDIDSDNNTITFAIEINGVKTKKIEELNIEDNIMVRGPYWNGVLGLRNILKASKGNSIIIARSIGLAPMLPVLKKLYSNENKVTVIIDKAEYKEIFTKEYLKKYNIELIEISTFEAGELTNEFKKLLHDLIKEKNPNLIHCAGADILIYKILELLGDEQNYSCCNNAKMCCGEGVCGACTVRFKGHVIKRLCKLQVEPKYLFEGRRLI</sequence>
<reference evidence="2" key="1">
    <citation type="submission" date="2015-08" db="EMBL/GenBank/DDBJ databases">
        <title>Genome sequence of the strict anaerobe Clostridium homopropionicum LuHBu1 (DSM 5847T).</title>
        <authorList>
            <person name="Poehlein A."/>
            <person name="Beck M."/>
            <person name="Schiel-Bengelsdorf B."/>
            <person name="Bengelsdorf F.R."/>
            <person name="Daniel R."/>
            <person name="Duerre P."/>
        </authorList>
    </citation>
    <scope>NUCLEOTIDE SEQUENCE [LARGE SCALE GENOMIC DNA]</scope>
    <source>
        <strain evidence="2">DSM 5847</strain>
    </source>
</reference>
<dbReference type="InterPro" id="IPR006058">
    <property type="entry name" value="2Fe2S_fd_BS"/>
</dbReference>
<dbReference type="EMBL" id="LHUR01000011">
    <property type="protein sequence ID" value="KOA20918.1"/>
    <property type="molecule type" value="Genomic_DNA"/>
</dbReference>
<dbReference type="GO" id="GO:0051537">
    <property type="term" value="F:2 iron, 2 sulfur cluster binding"/>
    <property type="evidence" value="ECO:0007669"/>
    <property type="project" value="InterPro"/>
</dbReference>
<gene>
    <name evidence="1" type="primary">pyrK_1</name>
    <name evidence="1" type="ORF">CLHOM_05060</name>
</gene>
<comment type="caution">
    <text evidence="1">The sequence shown here is derived from an EMBL/GenBank/DDBJ whole genome shotgun (WGS) entry which is preliminary data.</text>
</comment>
<dbReference type="SUPFAM" id="SSF63380">
    <property type="entry name" value="Riboflavin synthase domain-like"/>
    <property type="match status" value="1"/>
</dbReference>
<dbReference type="CDD" id="cd06192">
    <property type="entry name" value="DHOD_e_trans_like"/>
    <property type="match status" value="1"/>
</dbReference>
<dbReference type="InterPro" id="IPR039261">
    <property type="entry name" value="FNR_nucleotide-bd"/>
</dbReference>
<evidence type="ECO:0000313" key="1">
    <source>
        <dbReference type="EMBL" id="KOA20918.1"/>
    </source>
</evidence>
<dbReference type="Gene3D" id="3.40.50.80">
    <property type="entry name" value="Nucleotide-binding domain of ferredoxin-NADP reductase (FNR) module"/>
    <property type="match status" value="1"/>
</dbReference>
<dbReference type="RefSeq" id="WP_052220103.1">
    <property type="nucleotide sequence ID" value="NZ_LHUR01000011.1"/>
</dbReference>
<dbReference type="STRING" id="36844.SAMN04488501_104214"/>
<accession>A0A0L6ZDP9</accession>
<evidence type="ECO:0000313" key="2">
    <source>
        <dbReference type="Proteomes" id="UP000037043"/>
    </source>
</evidence>